<protein>
    <recommendedName>
        <fullName evidence="9">Probable N-acetyltransferase 14</fullName>
    </recommendedName>
</protein>
<keyword evidence="5" id="KW-0472">Membrane</keyword>
<evidence type="ECO:0000256" key="8">
    <source>
        <dbReference type="ARBA" id="ARBA00038470"/>
    </source>
</evidence>
<dbReference type="STRING" id="197479.BFW38_04430"/>
<dbReference type="PANTHER" id="PTHR13947">
    <property type="entry name" value="GNAT FAMILY N-ACETYLTRANSFERASE"/>
    <property type="match status" value="1"/>
</dbReference>
<dbReference type="SUPFAM" id="SSF55729">
    <property type="entry name" value="Acyl-CoA N-acyltransferases (Nat)"/>
    <property type="match status" value="1"/>
</dbReference>
<evidence type="ECO:0000256" key="7">
    <source>
        <dbReference type="ARBA" id="ARBA00037582"/>
    </source>
</evidence>
<gene>
    <name evidence="11" type="ORF">BFW38_04430</name>
</gene>
<dbReference type="OrthoDB" id="6456007at2"/>
<dbReference type="RefSeq" id="WP_068997306.1">
    <property type="nucleotide sequence ID" value="NZ_MDTQ01000001.1"/>
</dbReference>
<evidence type="ECO:0000256" key="4">
    <source>
        <dbReference type="ARBA" id="ARBA00022989"/>
    </source>
</evidence>
<dbReference type="GO" id="GO:0008080">
    <property type="term" value="F:N-acetyltransferase activity"/>
    <property type="evidence" value="ECO:0007669"/>
    <property type="project" value="InterPro"/>
</dbReference>
<dbReference type="AlphaFoldDB" id="A0A1E2V7E7"/>
<name>A0A1E2V7E7_9GAMM</name>
<comment type="function">
    <text evidence="7">Probable acetyltransferase.</text>
</comment>
<feature type="domain" description="N-acetyltransferase" evidence="10">
    <location>
        <begin position="3"/>
        <end position="146"/>
    </location>
</feature>
<comment type="caution">
    <text evidence="11">The sequence shown here is derived from an EMBL/GenBank/DDBJ whole genome shotgun (WGS) entry which is preliminary data.</text>
</comment>
<sequence>MAMTITAPMPTHWHAIRALIHEWGYEADEAQVQAWVEALNASSLHAIWVAISDGEVCGWLVAEQRIALGAGQICEITGLVVGARFRRLGVGQHLIKTAEHWAQQRQLSQVLVRSNITRVESHVFYPSMGFSLKKTSHVYEKALTLPA</sequence>
<comment type="subcellular location">
    <subcellularLocation>
        <location evidence="1">Membrane</location>
    </subcellularLocation>
</comment>
<dbReference type="PANTHER" id="PTHR13947:SF51">
    <property type="entry name" value="N-ACETYLTRANSFERASE 14-RELATED"/>
    <property type="match status" value="1"/>
</dbReference>
<keyword evidence="12" id="KW-1185">Reference proteome</keyword>
<dbReference type="PROSITE" id="PS51186">
    <property type="entry name" value="GNAT"/>
    <property type="match status" value="1"/>
</dbReference>
<organism evidence="11 12">
    <name type="scientific">Terasakiispira papahanaumokuakeensis</name>
    <dbReference type="NCBI Taxonomy" id="197479"/>
    <lineage>
        <taxon>Bacteria</taxon>
        <taxon>Pseudomonadati</taxon>
        <taxon>Pseudomonadota</taxon>
        <taxon>Gammaproteobacteria</taxon>
        <taxon>Oceanospirillales</taxon>
        <taxon>Terasakiispira</taxon>
    </lineage>
</organism>
<evidence type="ECO:0000259" key="10">
    <source>
        <dbReference type="PROSITE" id="PS51186"/>
    </source>
</evidence>
<accession>A0A1E2V7E7</accession>
<dbReference type="Pfam" id="PF00583">
    <property type="entry name" value="Acetyltransf_1"/>
    <property type="match status" value="1"/>
</dbReference>
<keyword evidence="6" id="KW-0012">Acyltransferase</keyword>
<proteinExistence type="inferred from homology"/>
<dbReference type="InterPro" id="IPR016181">
    <property type="entry name" value="Acyl_CoA_acyltransferase"/>
</dbReference>
<evidence type="ECO:0000313" key="11">
    <source>
        <dbReference type="EMBL" id="ODC02911.1"/>
    </source>
</evidence>
<dbReference type="InterPro" id="IPR000182">
    <property type="entry name" value="GNAT_dom"/>
</dbReference>
<evidence type="ECO:0000256" key="6">
    <source>
        <dbReference type="ARBA" id="ARBA00023315"/>
    </source>
</evidence>
<keyword evidence="4" id="KW-1133">Transmembrane helix</keyword>
<evidence type="ECO:0000256" key="5">
    <source>
        <dbReference type="ARBA" id="ARBA00023136"/>
    </source>
</evidence>
<keyword evidence="2" id="KW-0808">Transferase</keyword>
<evidence type="ECO:0000256" key="9">
    <source>
        <dbReference type="ARBA" id="ARBA00040241"/>
    </source>
</evidence>
<evidence type="ECO:0000313" key="12">
    <source>
        <dbReference type="Proteomes" id="UP000094291"/>
    </source>
</evidence>
<reference evidence="11 12" key="1">
    <citation type="submission" date="2016-08" db="EMBL/GenBank/DDBJ databases">
        <authorList>
            <person name="Seilhamer J.J."/>
        </authorList>
    </citation>
    <scope>NUCLEOTIDE SEQUENCE [LARGE SCALE GENOMIC DNA]</scope>
    <source>
        <strain evidence="11 12">PH27A</strain>
    </source>
</reference>
<dbReference type="Proteomes" id="UP000094291">
    <property type="component" value="Unassembled WGS sequence"/>
</dbReference>
<dbReference type="InterPro" id="IPR050769">
    <property type="entry name" value="NAT_camello-type"/>
</dbReference>
<evidence type="ECO:0000256" key="3">
    <source>
        <dbReference type="ARBA" id="ARBA00022692"/>
    </source>
</evidence>
<evidence type="ECO:0000256" key="2">
    <source>
        <dbReference type="ARBA" id="ARBA00022679"/>
    </source>
</evidence>
<comment type="similarity">
    <text evidence="8">Belongs to the camello family.</text>
</comment>
<dbReference type="Gene3D" id="3.40.630.30">
    <property type="match status" value="1"/>
</dbReference>
<dbReference type="CDD" id="cd04301">
    <property type="entry name" value="NAT_SF"/>
    <property type="match status" value="1"/>
</dbReference>
<dbReference type="EMBL" id="MDTQ01000001">
    <property type="protein sequence ID" value="ODC02911.1"/>
    <property type="molecule type" value="Genomic_DNA"/>
</dbReference>
<keyword evidence="3" id="KW-0812">Transmembrane</keyword>
<dbReference type="GO" id="GO:0016020">
    <property type="term" value="C:membrane"/>
    <property type="evidence" value="ECO:0007669"/>
    <property type="project" value="UniProtKB-SubCell"/>
</dbReference>
<evidence type="ECO:0000256" key="1">
    <source>
        <dbReference type="ARBA" id="ARBA00004370"/>
    </source>
</evidence>